<keyword evidence="2" id="KW-0238">DNA-binding</keyword>
<reference evidence="5 6" key="1">
    <citation type="submission" date="2019-02" db="EMBL/GenBank/DDBJ databases">
        <title>Draft Genome Sequences of Six Type Strains of the Genus Massilia.</title>
        <authorList>
            <person name="Miess H."/>
            <person name="Frediansyhah A."/>
            <person name="Gross H."/>
        </authorList>
    </citation>
    <scope>NUCLEOTIDE SEQUENCE [LARGE SCALE GENOMIC DNA]</scope>
    <source>
        <strain evidence="5 6">DSM 17473</strain>
    </source>
</reference>
<dbReference type="Gene3D" id="1.10.10.60">
    <property type="entry name" value="Homeodomain-like"/>
    <property type="match status" value="2"/>
</dbReference>
<evidence type="ECO:0000313" key="6">
    <source>
        <dbReference type="Proteomes" id="UP000290637"/>
    </source>
</evidence>
<keyword evidence="3" id="KW-0804">Transcription</keyword>
<feature type="domain" description="HTH araC/xylS-type" evidence="4">
    <location>
        <begin position="201"/>
        <end position="299"/>
    </location>
</feature>
<dbReference type="RefSeq" id="WP_130188491.1">
    <property type="nucleotide sequence ID" value="NZ_CP035913.1"/>
</dbReference>
<organism evidence="5 6">
    <name type="scientific">Pseudoduganella lutea</name>
    <dbReference type="NCBI Taxonomy" id="321985"/>
    <lineage>
        <taxon>Bacteria</taxon>
        <taxon>Pseudomonadati</taxon>
        <taxon>Pseudomonadota</taxon>
        <taxon>Betaproteobacteria</taxon>
        <taxon>Burkholderiales</taxon>
        <taxon>Oxalobacteraceae</taxon>
        <taxon>Telluria group</taxon>
        <taxon>Pseudoduganella</taxon>
    </lineage>
</organism>
<protein>
    <submittedName>
        <fullName evidence="5">AraC family transcriptional regulator</fullName>
    </submittedName>
</protein>
<dbReference type="PROSITE" id="PS00041">
    <property type="entry name" value="HTH_ARAC_FAMILY_1"/>
    <property type="match status" value="1"/>
</dbReference>
<dbReference type="SUPFAM" id="SSF46689">
    <property type="entry name" value="Homeodomain-like"/>
    <property type="match status" value="2"/>
</dbReference>
<dbReference type="GO" id="GO:0003700">
    <property type="term" value="F:DNA-binding transcription factor activity"/>
    <property type="evidence" value="ECO:0007669"/>
    <property type="project" value="InterPro"/>
</dbReference>
<dbReference type="Proteomes" id="UP000290637">
    <property type="component" value="Chromosome"/>
</dbReference>
<dbReference type="AlphaFoldDB" id="A0A4P6L1W1"/>
<dbReference type="InterPro" id="IPR018060">
    <property type="entry name" value="HTH_AraC"/>
</dbReference>
<keyword evidence="6" id="KW-1185">Reference proteome</keyword>
<dbReference type="Pfam" id="PF12833">
    <property type="entry name" value="HTH_18"/>
    <property type="match status" value="1"/>
</dbReference>
<accession>A0A4P6L1W1</accession>
<sequence>MPRTASIESMKDHIPGVLLRERKARAPDDIHVEIHAHAPVQEPVVVPAVPEPMLVWIVSGEPVVEERPLGGEWLAVPVRRGDFYLTTSPAPVEMRWRNTGPEPFRVMHVYLGLPLLARVVKELTGNELARFALREVSGERDPVLSGLFEALHGALSGPVPAGPSFVQGVAQAITAHVVAHYECAADGRVVLRGGLPAHKLRRVLDAMHAGLAEPFDLGRLAALAELSVFHFSRVFKQATGMSPSRYVARLRMDEARRLLADTSQSVLDIGLAVGYTSPSHFAQVFRDATGTSPSAWRAARQKAA</sequence>
<dbReference type="EMBL" id="CP035913">
    <property type="protein sequence ID" value="QBE65381.1"/>
    <property type="molecule type" value="Genomic_DNA"/>
</dbReference>
<keyword evidence="1" id="KW-0805">Transcription regulation</keyword>
<dbReference type="PROSITE" id="PS01124">
    <property type="entry name" value="HTH_ARAC_FAMILY_2"/>
    <property type="match status" value="1"/>
</dbReference>
<dbReference type="InterPro" id="IPR020449">
    <property type="entry name" value="Tscrpt_reg_AraC-type_HTH"/>
</dbReference>
<dbReference type="GO" id="GO:0043565">
    <property type="term" value="F:sequence-specific DNA binding"/>
    <property type="evidence" value="ECO:0007669"/>
    <property type="project" value="InterPro"/>
</dbReference>
<evidence type="ECO:0000313" key="5">
    <source>
        <dbReference type="EMBL" id="QBE65381.1"/>
    </source>
</evidence>
<evidence type="ECO:0000256" key="3">
    <source>
        <dbReference type="ARBA" id="ARBA00023163"/>
    </source>
</evidence>
<evidence type="ECO:0000256" key="1">
    <source>
        <dbReference type="ARBA" id="ARBA00023015"/>
    </source>
</evidence>
<dbReference type="PANTHER" id="PTHR46796:SF6">
    <property type="entry name" value="ARAC SUBFAMILY"/>
    <property type="match status" value="1"/>
</dbReference>
<dbReference type="PRINTS" id="PR00032">
    <property type="entry name" value="HTHARAC"/>
</dbReference>
<proteinExistence type="predicted"/>
<evidence type="ECO:0000256" key="2">
    <source>
        <dbReference type="ARBA" id="ARBA00023125"/>
    </source>
</evidence>
<evidence type="ECO:0000259" key="4">
    <source>
        <dbReference type="PROSITE" id="PS01124"/>
    </source>
</evidence>
<dbReference type="InterPro" id="IPR050204">
    <property type="entry name" value="AraC_XylS_family_regulators"/>
</dbReference>
<dbReference type="KEGG" id="plue:EWM63_22305"/>
<dbReference type="InterPro" id="IPR018062">
    <property type="entry name" value="HTH_AraC-typ_CS"/>
</dbReference>
<dbReference type="InterPro" id="IPR009057">
    <property type="entry name" value="Homeodomain-like_sf"/>
</dbReference>
<dbReference type="OrthoDB" id="9816344at2"/>
<gene>
    <name evidence="5" type="ORF">EWM63_22305</name>
</gene>
<dbReference type="PANTHER" id="PTHR46796">
    <property type="entry name" value="HTH-TYPE TRANSCRIPTIONAL ACTIVATOR RHAS-RELATED"/>
    <property type="match status" value="1"/>
</dbReference>
<name>A0A4P6L1W1_9BURK</name>
<dbReference type="SMART" id="SM00342">
    <property type="entry name" value="HTH_ARAC"/>
    <property type="match status" value="1"/>
</dbReference>